<dbReference type="InterPro" id="IPR005841">
    <property type="entry name" value="Alpha-D-phosphohexomutase_SF"/>
</dbReference>
<evidence type="ECO:0000313" key="8">
    <source>
        <dbReference type="Proteomes" id="UP000694851"/>
    </source>
</evidence>
<dbReference type="InterPro" id="IPR005845">
    <property type="entry name" value="A-D-PHexomutase_a/b/a-II"/>
</dbReference>
<dbReference type="FunFam" id="3.40.120.10:FF:000007">
    <property type="entry name" value="Phosphoglucomutase 5"/>
    <property type="match status" value="1"/>
</dbReference>
<evidence type="ECO:0000259" key="6">
    <source>
        <dbReference type="Pfam" id="PF02879"/>
    </source>
</evidence>
<dbReference type="FunFam" id="3.40.120.10:FF:000031">
    <property type="entry name" value="Phosphoglucomutase-like 5"/>
    <property type="match status" value="1"/>
</dbReference>
<name>A0A8B7Q4Q4_HIPAR</name>
<dbReference type="InterPro" id="IPR016055">
    <property type="entry name" value="A-D-PHexomutase_a/b/a-I/II/III"/>
</dbReference>
<dbReference type="GeneID" id="109373933"/>
<feature type="domain" description="Alpha-D-phosphohexomutase alpha/beta/alpha" evidence="7">
    <location>
        <begin position="378"/>
        <end position="491"/>
    </location>
</feature>
<dbReference type="InterPro" id="IPR036900">
    <property type="entry name" value="A-D-PHexomutase_C_sf"/>
</dbReference>
<dbReference type="GO" id="GO:0005975">
    <property type="term" value="P:carbohydrate metabolic process"/>
    <property type="evidence" value="ECO:0007669"/>
    <property type="project" value="InterPro"/>
</dbReference>
<dbReference type="KEGG" id="hai:109373933"/>
<dbReference type="Pfam" id="PF02880">
    <property type="entry name" value="PGM_PMM_III"/>
    <property type="match status" value="1"/>
</dbReference>
<dbReference type="OrthoDB" id="2291at2759"/>
<dbReference type="InterPro" id="IPR016066">
    <property type="entry name" value="A-D-PHexomutase_CS"/>
</dbReference>
<evidence type="ECO:0000256" key="4">
    <source>
        <dbReference type="ARBA" id="ARBA00022553"/>
    </source>
</evidence>
<comment type="similarity">
    <text evidence="2">Belongs to the phosphohexose mutase family.</text>
</comment>
<dbReference type="AlphaFoldDB" id="A0A8B7Q4Q4"/>
<dbReference type="Pfam" id="PF02879">
    <property type="entry name" value="PGM_PMM_II"/>
    <property type="match status" value="1"/>
</dbReference>
<feature type="domain" description="Alpha-D-phosphohexomutase alpha/beta/alpha" evidence="6">
    <location>
        <begin position="265"/>
        <end position="372"/>
    </location>
</feature>
<protein>
    <submittedName>
        <fullName evidence="9">Phosphoglucomutase-1 isoform X1</fullName>
    </submittedName>
</protein>
<evidence type="ECO:0000256" key="3">
    <source>
        <dbReference type="ARBA" id="ARBA00022490"/>
    </source>
</evidence>
<dbReference type="GO" id="GO:0000287">
    <property type="term" value="F:magnesium ion binding"/>
    <property type="evidence" value="ECO:0007669"/>
    <property type="project" value="InterPro"/>
</dbReference>
<keyword evidence="3" id="KW-0963">Cytoplasm</keyword>
<dbReference type="PANTHER" id="PTHR22573:SF60">
    <property type="entry name" value="PHOSPHOGLUCOMUTASE-1"/>
    <property type="match status" value="1"/>
</dbReference>
<dbReference type="NCBIfam" id="NF005737">
    <property type="entry name" value="PRK07564.1-1"/>
    <property type="match status" value="1"/>
</dbReference>
<evidence type="ECO:0000256" key="1">
    <source>
        <dbReference type="ARBA" id="ARBA00004496"/>
    </source>
</evidence>
<dbReference type="InterPro" id="IPR045244">
    <property type="entry name" value="PGM"/>
</dbReference>
<feature type="domain" description="Alpha-D-phosphohexomutase alpha/beta/alpha" evidence="5">
    <location>
        <begin position="162"/>
        <end position="228"/>
    </location>
</feature>
<comment type="subcellular location">
    <subcellularLocation>
        <location evidence="1">Cytoplasm</location>
    </subcellularLocation>
</comment>
<dbReference type="Gene3D" id="3.40.120.10">
    <property type="entry name" value="Alpha-D-Glucose-1,6-Bisphosphate, subunit A, domain 3"/>
    <property type="match status" value="3"/>
</dbReference>
<evidence type="ECO:0000259" key="5">
    <source>
        <dbReference type="Pfam" id="PF02878"/>
    </source>
</evidence>
<dbReference type="GO" id="GO:0005829">
    <property type="term" value="C:cytosol"/>
    <property type="evidence" value="ECO:0007669"/>
    <property type="project" value="TreeGrafter"/>
</dbReference>
<evidence type="ECO:0000259" key="7">
    <source>
        <dbReference type="Pfam" id="PF02880"/>
    </source>
</evidence>
<dbReference type="GO" id="GO:0004614">
    <property type="term" value="F:phosphoglucomutase activity"/>
    <property type="evidence" value="ECO:0007669"/>
    <property type="project" value="InterPro"/>
</dbReference>
<accession>A0A8B7Q4Q4</accession>
<dbReference type="InterPro" id="IPR005846">
    <property type="entry name" value="A-D-PHexomutase_a/b/a-III"/>
</dbReference>
<dbReference type="RefSeq" id="XP_019483744.1">
    <property type="nucleotide sequence ID" value="XM_019628199.1"/>
</dbReference>
<dbReference type="FunFam" id="3.30.310.50:FF:000002">
    <property type="entry name" value="Phosphoglucomutase 5"/>
    <property type="match status" value="1"/>
</dbReference>
<sequence>MSDFNEWISGKYRKMEEGPLPLLTFATAPYYDQKPGTSGLRKKAYCFEAKPCYLENFIQSIFFSIDLKDRQGSSLVVGGDGRYFNKSAIETIVQMAAANGENKSQAMPLFMNPGNHAEMLGGGWKMLGVSLPRGPVPGEPAYNDLGHKEALCVIGRLVIGQNGILSTPAVSCIIRKIKAIGGIILTASHNPGGPNGDFGIKFNISNGGPAPEAVTDKIFQISKTIEEYAICPDLKLDLGVLGKQQFDLENKFKPFTVEIVDSVEAYATMLRNIFDFNALKELLSGPNRLKIRIDAMHGVVGPYVKKILCEELGAPANSAVNCTPLEDFGGHHPDPNLTYAADLVETMKTGEHDFGAAFDGDGDRNMILGKRGFFVNPSDSVAVIAANIFSIPYFQQTGVRGLARSMPTSGALDRVANATKIALYETPTGWKFFGNLMDAGKLSLCGEESFGTGSDHIREKDGLWAVLAWLSILATRKQSVEDILKDHWKKYGRNFFTRYDYEEVEAEGANKMMKDLEALISDRSFVGKQLSVGEKVYTVEKVDNFEYSDPVDGSISRNQGLRLIFTDGSRIIFRLSGTGSAGATIRLYIDSYEKDNAKIHQEPQVMLGPLISIALKVSQLQERTGRTAPTVIT</sequence>
<keyword evidence="8" id="KW-1185">Reference proteome</keyword>
<dbReference type="PROSITE" id="PS00710">
    <property type="entry name" value="PGM_PMM"/>
    <property type="match status" value="1"/>
</dbReference>
<dbReference type="PANTHER" id="PTHR22573">
    <property type="entry name" value="PHOSPHOHEXOMUTASE FAMILY MEMBER"/>
    <property type="match status" value="1"/>
</dbReference>
<evidence type="ECO:0000313" key="9">
    <source>
        <dbReference type="RefSeq" id="XP_019483744.1"/>
    </source>
</evidence>
<organism evidence="8 9">
    <name type="scientific">Hipposideros armiger</name>
    <name type="common">Great Himalayan leaf-nosed bat</name>
    <dbReference type="NCBI Taxonomy" id="186990"/>
    <lineage>
        <taxon>Eukaryota</taxon>
        <taxon>Metazoa</taxon>
        <taxon>Chordata</taxon>
        <taxon>Craniata</taxon>
        <taxon>Vertebrata</taxon>
        <taxon>Euteleostomi</taxon>
        <taxon>Mammalia</taxon>
        <taxon>Eutheria</taxon>
        <taxon>Laurasiatheria</taxon>
        <taxon>Chiroptera</taxon>
        <taxon>Yinpterochiroptera</taxon>
        <taxon>Rhinolophoidea</taxon>
        <taxon>Hipposideridae</taxon>
        <taxon>Hipposideros</taxon>
    </lineage>
</organism>
<dbReference type="CTD" id="5236"/>
<dbReference type="Gene3D" id="3.30.310.50">
    <property type="entry name" value="Alpha-D-phosphohexomutase, C-terminal domain"/>
    <property type="match status" value="1"/>
</dbReference>
<gene>
    <name evidence="9" type="primary">PGM1</name>
</gene>
<dbReference type="Proteomes" id="UP000694851">
    <property type="component" value="Unplaced"/>
</dbReference>
<feature type="domain" description="Alpha-D-phosphohexomutase alpha/beta/alpha" evidence="5">
    <location>
        <begin position="33"/>
        <end position="105"/>
    </location>
</feature>
<evidence type="ECO:0000256" key="2">
    <source>
        <dbReference type="ARBA" id="ARBA00010231"/>
    </source>
</evidence>
<dbReference type="Pfam" id="PF02878">
    <property type="entry name" value="PGM_PMM_I"/>
    <property type="match status" value="2"/>
</dbReference>
<dbReference type="FunFam" id="3.40.120.10:FF:000004">
    <property type="entry name" value="Phosphoglucomutase 5"/>
    <property type="match status" value="1"/>
</dbReference>
<dbReference type="Pfam" id="PF24947">
    <property type="entry name" value="PGM1_C_vert_fung"/>
    <property type="match status" value="1"/>
</dbReference>
<dbReference type="SUPFAM" id="SSF55957">
    <property type="entry name" value="Phosphoglucomutase, C-terminal domain"/>
    <property type="match status" value="1"/>
</dbReference>
<dbReference type="InterPro" id="IPR005844">
    <property type="entry name" value="A-D-PHexomutase_a/b/a-I"/>
</dbReference>
<keyword evidence="4" id="KW-0597">Phosphoprotein</keyword>
<dbReference type="SUPFAM" id="SSF53738">
    <property type="entry name" value="Phosphoglucomutase, first 3 domains"/>
    <property type="match status" value="4"/>
</dbReference>
<dbReference type="CDD" id="cd03085">
    <property type="entry name" value="PGM1"/>
    <property type="match status" value="1"/>
</dbReference>
<dbReference type="PRINTS" id="PR00509">
    <property type="entry name" value="PGMPMM"/>
</dbReference>
<reference evidence="9" key="1">
    <citation type="submission" date="2025-08" db="UniProtKB">
        <authorList>
            <consortium name="RefSeq"/>
        </authorList>
    </citation>
    <scope>IDENTIFICATION</scope>
    <source>
        <tissue evidence="9">Muscle</tissue>
    </source>
</reference>
<proteinExistence type="inferred from homology"/>